<dbReference type="InterPro" id="IPR001048">
    <property type="entry name" value="Asp/Glu/Uridylate_kinase"/>
</dbReference>
<feature type="domain" description="Aspartate/glutamate/uridylate kinase" evidence="5">
    <location>
        <begin position="16"/>
        <end position="313"/>
    </location>
</feature>
<sequence>MGIHSLNCLRFNMVKILIALGGNAIKQANEQGTKKEQMLNCDVTSKQIAAIIKDDPTRQICLTHGNGPQSGNLALQQDIAKDKIAPQPLDIVGAMTQGQIGFMFQNRIQTNLAKEGINKQCVCIINQVLVDINDPQFIGDNASKPVGNFYTQEEALALKNEKNWLVKNVKPSVTKGWRRVVPCPDPLSNVERNSIRLLVDAGVIVIASGGGGIPVVQKDGELVGVEAVIDKDLAGQKLAEVIEADVFLILTDVECACLNFGKPDVVKLIGEFHLPQMKEYYDAKHFLHGSMGPKVLACLRHVEKTGKRAIIASLDQAVAALAEKAGTHIIP</sequence>
<dbReference type="SUPFAM" id="SSF53633">
    <property type="entry name" value="Carbamate kinase-like"/>
    <property type="match status" value="1"/>
</dbReference>
<evidence type="ECO:0000256" key="4">
    <source>
        <dbReference type="PIRNR" id="PIRNR000723"/>
    </source>
</evidence>
<evidence type="ECO:0000256" key="2">
    <source>
        <dbReference type="ARBA" id="ARBA00022679"/>
    </source>
</evidence>
<evidence type="ECO:0000256" key="1">
    <source>
        <dbReference type="ARBA" id="ARBA00011066"/>
    </source>
</evidence>
<dbReference type="InterPro" id="IPR036393">
    <property type="entry name" value="AceGlu_kinase-like_sf"/>
</dbReference>
<organism evidence="6">
    <name type="scientific">Pyrsonympha sp. LN-2016a</name>
    <dbReference type="NCBI Taxonomy" id="1812477"/>
    <lineage>
        <taxon>Eukaryota</taxon>
        <taxon>Metamonada</taxon>
        <taxon>Preaxostyla</taxon>
        <taxon>Oxymonadida</taxon>
        <taxon>Pyrsonymphidae</taxon>
        <taxon>Pyrsonympha</taxon>
    </lineage>
</organism>
<dbReference type="Pfam" id="PF00696">
    <property type="entry name" value="AA_kinase"/>
    <property type="match status" value="1"/>
</dbReference>
<dbReference type="GO" id="GO:0008804">
    <property type="term" value="F:carbamate kinase activity"/>
    <property type="evidence" value="ECO:0007669"/>
    <property type="project" value="InterPro"/>
</dbReference>
<comment type="similarity">
    <text evidence="1 4">Belongs to the carbamate kinase family.</text>
</comment>
<evidence type="ECO:0000256" key="3">
    <source>
        <dbReference type="ARBA" id="ARBA00022777"/>
    </source>
</evidence>
<name>A0A142D9Y4_9EUKA</name>
<dbReference type="NCBIfam" id="NF009007">
    <property type="entry name" value="PRK12352.1"/>
    <property type="match status" value="1"/>
</dbReference>
<dbReference type="InterPro" id="IPR003964">
    <property type="entry name" value="Carb_kinase"/>
</dbReference>
<dbReference type="PANTHER" id="PTHR30409:SF1">
    <property type="entry name" value="CARBAMATE KINASE-RELATED"/>
    <property type="match status" value="1"/>
</dbReference>
<proteinExistence type="evidence at transcript level"/>
<keyword evidence="3 4" id="KW-0418">Kinase</keyword>
<dbReference type="GO" id="GO:0019546">
    <property type="term" value="P:L-arginine deiminase pathway"/>
    <property type="evidence" value="ECO:0007669"/>
    <property type="project" value="TreeGrafter"/>
</dbReference>
<dbReference type="PANTHER" id="PTHR30409">
    <property type="entry name" value="CARBAMATE KINASE"/>
    <property type="match status" value="1"/>
</dbReference>
<reference evidence="6" key="1">
    <citation type="submission" date="2015-10" db="EMBL/GenBank/DDBJ databases">
        <title>Arginine deiminase pathway enzymes: evolutionary history in metamonads and other eukaryotes.</title>
        <authorList>
            <person name="Novak L."/>
            <person name="Zubacova Z."/>
            <person name="Karnkowska A."/>
            <person name="Kolisko M."/>
            <person name="Hroudova M."/>
            <person name="Stairs C.W."/>
            <person name="Simpson A.G.B."/>
            <person name="Keeling P.J."/>
            <person name="Roger A.J."/>
            <person name="Cepicka I."/>
            <person name="Hampl V."/>
        </authorList>
    </citation>
    <scope>NUCLEOTIDE SEQUENCE</scope>
</reference>
<accession>A0A142D9Y4</accession>
<dbReference type="Gene3D" id="3.40.1160.10">
    <property type="entry name" value="Acetylglutamate kinase-like"/>
    <property type="match status" value="1"/>
</dbReference>
<keyword evidence="2 4" id="KW-0808">Transferase</keyword>
<protein>
    <recommendedName>
        <fullName evidence="4">Carbamate kinase</fullName>
    </recommendedName>
</protein>
<dbReference type="AlphaFoldDB" id="A0A142D9Y4"/>
<evidence type="ECO:0000313" key="6">
    <source>
        <dbReference type="EMBL" id="AMQ24257.1"/>
    </source>
</evidence>
<dbReference type="FunFam" id="3.40.1160.10:FF:000007">
    <property type="entry name" value="Carbamate kinase"/>
    <property type="match status" value="1"/>
</dbReference>
<dbReference type="CDD" id="cd04235">
    <property type="entry name" value="AAK_CK"/>
    <property type="match status" value="1"/>
</dbReference>
<evidence type="ECO:0000259" key="5">
    <source>
        <dbReference type="Pfam" id="PF00696"/>
    </source>
</evidence>
<dbReference type="GO" id="GO:0005829">
    <property type="term" value="C:cytosol"/>
    <property type="evidence" value="ECO:0007669"/>
    <property type="project" value="TreeGrafter"/>
</dbReference>
<dbReference type="EMBL" id="KT883871">
    <property type="protein sequence ID" value="AMQ24257.1"/>
    <property type="molecule type" value="mRNA"/>
</dbReference>
<dbReference type="PIRSF" id="PIRSF000723">
    <property type="entry name" value="Carbamate_kin"/>
    <property type="match status" value="1"/>
</dbReference>
<dbReference type="NCBIfam" id="TIGR00746">
    <property type="entry name" value="arcC"/>
    <property type="match status" value="1"/>
</dbReference>
<dbReference type="PRINTS" id="PR01469">
    <property type="entry name" value="CARBMTKINASE"/>
</dbReference>